<dbReference type="PANTHER" id="PTHR10773">
    <property type="entry name" value="DNA-DIRECTED RNA POLYMERASES I, II, AND III SUBUNIT RPABC2"/>
    <property type="match status" value="1"/>
</dbReference>
<organism evidence="1 2">
    <name type="scientific">Frankliniella fusca</name>
    <dbReference type="NCBI Taxonomy" id="407009"/>
    <lineage>
        <taxon>Eukaryota</taxon>
        <taxon>Metazoa</taxon>
        <taxon>Ecdysozoa</taxon>
        <taxon>Arthropoda</taxon>
        <taxon>Hexapoda</taxon>
        <taxon>Insecta</taxon>
        <taxon>Pterygota</taxon>
        <taxon>Neoptera</taxon>
        <taxon>Paraneoptera</taxon>
        <taxon>Thysanoptera</taxon>
        <taxon>Terebrantia</taxon>
        <taxon>Thripoidea</taxon>
        <taxon>Thripidae</taxon>
        <taxon>Frankliniella</taxon>
    </lineage>
</organism>
<keyword evidence="1" id="KW-0808">Transferase</keyword>
<sequence>MDCELTLDDIQSCTSDCPKSPSTTSWDGIFEASDLLRDKTAVSEHKATTVKKAFCRNQEQGDPGRAYPSSCFSASLGPVSELLYPSHFKILAAKIALNSGKPHLSSRGKVRLARQVRKPCPVNCKRCNNPRLTDLERATIFKRFWSLCNHELQWKFISDSVQVTPPKRRCARQAAKREKKAIRHYYFTVNDTTKKICKTMFKNTLCICDSWIDNALSHFQDGDYVPDQRGKVKQRPLLNSN</sequence>
<accession>A0AAE1LQS7</accession>
<dbReference type="PANTHER" id="PTHR10773:SF19">
    <property type="match status" value="1"/>
</dbReference>
<dbReference type="GO" id="GO:0016301">
    <property type="term" value="F:kinase activity"/>
    <property type="evidence" value="ECO:0007669"/>
    <property type="project" value="UniProtKB-KW"/>
</dbReference>
<keyword evidence="1" id="KW-0418">Kinase</keyword>
<gene>
    <name evidence="1" type="ORF">KUF71_017617</name>
</gene>
<dbReference type="AlphaFoldDB" id="A0AAE1LQS7"/>
<reference evidence="1" key="1">
    <citation type="submission" date="2021-07" db="EMBL/GenBank/DDBJ databases">
        <authorList>
            <person name="Catto M.A."/>
            <person name="Jacobson A."/>
            <person name="Kennedy G."/>
            <person name="Labadie P."/>
            <person name="Hunt B.G."/>
            <person name="Srinivasan R."/>
        </authorList>
    </citation>
    <scope>NUCLEOTIDE SEQUENCE</scope>
    <source>
        <strain evidence="1">PL_HMW_Pooled</strain>
        <tissue evidence="1">Head</tissue>
    </source>
</reference>
<protein>
    <submittedName>
        <fullName evidence="1">4-diphosphocytidyl-2-C-methyl-D-erythritol kinase</fullName>
    </submittedName>
</protein>
<evidence type="ECO:0000313" key="1">
    <source>
        <dbReference type="EMBL" id="KAK3929151.1"/>
    </source>
</evidence>
<comment type="caution">
    <text evidence="1">The sequence shown here is derived from an EMBL/GenBank/DDBJ whole genome shotgun (WGS) entry which is preliminary data.</text>
</comment>
<dbReference type="EMBL" id="JAHWGI010001381">
    <property type="protein sequence ID" value="KAK3929151.1"/>
    <property type="molecule type" value="Genomic_DNA"/>
</dbReference>
<reference evidence="1" key="2">
    <citation type="journal article" date="2023" name="BMC Genomics">
        <title>Pest status, molecular evolution, and epigenetic factors derived from the genome assembly of Frankliniella fusca, a thysanopteran phytovirus vector.</title>
        <authorList>
            <person name="Catto M.A."/>
            <person name="Labadie P.E."/>
            <person name="Jacobson A.L."/>
            <person name="Kennedy G.G."/>
            <person name="Srinivasan R."/>
            <person name="Hunt B.G."/>
        </authorList>
    </citation>
    <scope>NUCLEOTIDE SEQUENCE</scope>
    <source>
        <strain evidence="1">PL_HMW_Pooled</strain>
    </source>
</reference>
<evidence type="ECO:0000313" key="2">
    <source>
        <dbReference type="Proteomes" id="UP001219518"/>
    </source>
</evidence>
<dbReference type="Proteomes" id="UP001219518">
    <property type="component" value="Unassembled WGS sequence"/>
</dbReference>
<keyword evidence="2" id="KW-1185">Reference proteome</keyword>
<name>A0AAE1LQS7_9NEOP</name>
<proteinExistence type="predicted"/>